<dbReference type="GO" id="GO:0005525">
    <property type="term" value="F:GTP binding"/>
    <property type="evidence" value="ECO:0007669"/>
    <property type="project" value="UniProtKB-KW"/>
</dbReference>
<name>A0A7R8CS23_LEPSM</name>
<comment type="subcellular location">
    <subcellularLocation>
        <location evidence="5">Endomembrane system</location>
        <topology evidence="5">Lipid-anchor</topology>
        <orientation evidence="5">Cytoplasmic side</orientation>
    </subcellularLocation>
</comment>
<dbReference type="PANTHER" id="PTHR24070">
    <property type="entry name" value="RAS, DI-RAS, AND RHEB FAMILY MEMBERS OF SMALL GTPASE SUPERFAMILY"/>
    <property type="match status" value="1"/>
</dbReference>
<dbReference type="SMART" id="SM00173">
    <property type="entry name" value="RAS"/>
    <property type="match status" value="1"/>
</dbReference>
<dbReference type="NCBIfam" id="TIGR00231">
    <property type="entry name" value="small_GTP"/>
    <property type="match status" value="1"/>
</dbReference>
<dbReference type="OrthoDB" id="5976022at2759"/>
<dbReference type="GO" id="GO:0012505">
    <property type="term" value="C:endomembrane system"/>
    <property type="evidence" value="ECO:0007669"/>
    <property type="project" value="UniProtKB-SubCell"/>
</dbReference>
<keyword evidence="2" id="KW-0547">Nucleotide-binding</keyword>
<dbReference type="EMBL" id="HG994583">
    <property type="protein sequence ID" value="CAF2912975.1"/>
    <property type="molecule type" value="Genomic_DNA"/>
</dbReference>
<dbReference type="InterPro" id="IPR005225">
    <property type="entry name" value="Small_GTP-bd"/>
</dbReference>
<dbReference type="GO" id="GO:0003924">
    <property type="term" value="F:GTPase activity"/>
    <property type="evidence" value="ECO:0007669"/>
    <property type="project" value="InterPro"/>
</dbReference>
<dbReference type="SMART" id="SM00175">
    <property type="entry name" value="RAB"/>
    <property type="match status" value="1"/>
</dbReference>
<accession>A0A7R8CS23</accession>
<dbReference type="SMART" id="SM00174">
    <property type="entry name" value="RHO"/>
    <property type="match status" value="1"/>
</dbReference>
<keyword evidence="1" id="KW-0488">Methylation</keyword>
<dbReference type="PROSITE" id="PS51421">
    <property type="entry name" value="RAS"/>
    <property type="match status" value="1"/>
</dbReference>
<dbReference type="InterPro" id="IPR020849">
    <property type="entry name" value="Small_GTPase_Ras-type"/>
</dbReference>
<evidence type="ECO:0000256" key="4">
    <source>
        <dbReference type="ARBA" id="ARBA00023288"/>
    </source>
</evidence>
<gene>
    <name evidence="6" type="ORF">LSAA_9096</name>
</gene>
<keyword evidence="3" id="KW-0342">GTP-binding</keyword>
<dbReference type="PRINTS" id="PR00449">
    <property type="entry name" value="RASTRNSFRMNG"/>
</dbReference>
<dbReference type="Pfam" id="PF00071">
    <property type="entry name" value="Ras"/>
    <property type="match status" value="1"/>
</dbReference>
<evidence type="ECO:0000256" key="2">
    <source>
        <dbReference type="ARBA" id="ARBA00022741"/>
    </source>
</evidence>
<dbReference type="InterPro" id="IPR027417">
    <property type="entry name" value="P-loop_NTPase"/>
</dbReference>
<evidence type="ECO:0000313" key="7">
    <source>
        <dbReference type="Proteomes" id="UP000675881"/>
    </source>
</evidence>
<evidence type="ECO:0000313" key="6">
    <source>
        <dbReference type="EMBL" id="CAF2912975.1"/>
    </source>
</evidence>
<dbReference type="Gene3D" id="3.40.50.300">
    <property type="entry name" value="P-loop containing nucleotide triphosphate hydrolases"/>
    <property type="match status" value="1"/>
</dbReference>
<keyword evidence="4" id="KW-0449">Lipoprotein</keyword>
<keyword evidence="7" id="KW-1185">Reference proteome</keyword>
<proteinExistence type="predicted"/>
<evidence type="ECO:0000256" key="5">
    <source>
        <dbReference type="ARBA" id="ARBA00046278"/>
    </source>
</evidence>
<sequence length="216" mass="24677">MELDVVAKPVKSVSGKRGFEGLFLLRVISWRNTIPRLRISIGRRSKWTALPASWKSSILRAQNSFASMRDLYIKNGQGFVVTYSLTNHQTFQDIKTMKDQITRVKGTERVPILLVGNKVDLESQREVPTVEGMALAQIWGCSFVESSAKNRMNVNEVFAEIVREMNLKTHHLEQYLLLIGFLFNRNISFLPSFLLLLLLLCCVTGLHFLHSFTYPS</sequence>
<evidence type="ECO:0000256" key="1">
    <source>
        <dbReference type="ARBA" id="ARBA00022481"/>
    </source>
</evidence>
<organism evidence="6 7">
    <name type="scientific">Lepeophtheirus salmonis</name>
    <name type="common">Salmon louse</name>
    <name type="synonym">Caligus salmonis</name>
    <dbReference type="NCBI Taxonomy" id="72036"/>
    <lineage>
        <taxon>Eukaryota</taxon>
        <taxon>Metazoa</taxon>
        <taxon>Ecdysozoa</taxon>
        <taxon>Arthropoda</taxon>
        <taxon>Crustacea</taxon>
        <taxon>Multicrustacea</taxon>
        <taxon>Hexanauplia</taxon>
        <taxon>Copepoda</taxon>
        <taxon>Siphonostomatoida</taxon>
        <taxon>Caligidae</taxon>
        <taxon>Lepeophtheirus</taxon>
    </lineage>
</organism>
<evidence type="ECO:0000256" key="3">
    <source>
        <dbReference type="ARBA" id="ARBA00023134"/>
    </source>
</evidence>
<dbReference type="PROSITE" id="PS51419">
    <property type="entry name" value="RAB"/>
    <property type="match status" value="1"/>
</dbReference>
<dbReference type="GO" id="GO:0007165">
    <property type="term" value="P:signal transduction"/>
    <property type="evidence" value="ECO:0007669"/>
    <property type="project" value="InterPro"/>
</dbReference>
<dbReference type="SUPFAM" id="SSF52540">
    <property type="entry name" value="P-loop containing nucleoside triphosphate hydrolases"/>
    <property type="match status" value="1"/>
</dbReference>
<dbReference type="Proteomes" id="UP000675881">
    <property type="component" value="Chromosome 4"/>
</dbReference>
<dbReference type="InterPro" id="IPR001806">
    <property type="entry name" value="Small_GTPase"/>
</dbReference>
<protein>
    <submittedName>
        <fullName evidence="6">RAP2C</fullName>
    </submittedName>
</protein>
<dbReference type="FunFam" id="3.40.50.300:FF:003843">
    <property type="entry name" value="Ras-associated protein 2-like, isoform C"/>
    <property type="match status" value="1"/>
</dbReference>
<dbReference type="GO" id="GO:0016020">
    <property type="term" value="C:membrane"/>
    <property type="evidence" value="ECO:0007669"/>
    <property type="project" value="InterPro"/>
</dbReference>
<reference evidence="6" key="1">
    <citation type="submission" date="2021-02" db="EMBL/GenBank/DDBJ databases">
        <authorList>
            <person name="Bekaert M."/>
        </authorList>
    </citation>
    <scope>NUCLEOTIDE SEQUENCE</scope>
    <source>
        <strain evidence="6">IoA-00</strain>
    </source>
</reference>
<dbReference type="AlphaFoldDB" id="A0A7R8CS23"/>